<feature type="domain" description="Beta-lactamase-related" evidence="2">
    <location>
        <begin position="33"/>
        <end position="354"/>
    </location>
</feature>
<dbReference type="EMBL" id="MIHA01000017">
    <property type="protein sequence ID" value="ODQ88080.1"/>
    <property type="molecule type" value="Genomic_DNA"/>
</dbReference>
<gene>
    <name evidence="3" type="ORF">BHQ18_21115</name>
</gene>
<dbReference type="PANTHER" id="PTHR46825:SF7">
    <property type="entry name" value="D-ALANYL-D-ALANINE CARBOXYPEPTIDASE"/>
    <property type="match status" value="1"/>
</dbReference>
<evidence type="ECO:0000313" key="4">
    <source>
        <dbReference type="Proteomes" id="UP000094053"/>
    </source>
</evidence>
<organism evidence="3 4">
    <name type="scientific">Mycolicibacterium flavescens</name>
    <name type="common">Mycobacterium flavescens</name>
    <dbReference type="NCBI Taxonomy" id="1776"/>
    <lineage>
        <taxon>Bacteria</taxon>
        <taxon>Bacillati</taxon>
        <taxon>Actinomycetota</taxon>
        <taxon>Actinomycetes</taxon>
        <taxon>Mycobacteriales</taxon>
        <taxon>Mycobacteriaceae</taxon>
        <taxon>Mycolicibacterium</taxon>
    </lineage>
</organism>
<dbReference type="GO" id="GO:0016787">
    <property type="term" value="F:hydrolase activity"/>
    <property type="evidence" value="ECO:0007669"/>
    <property type="project" value="UniProtKB-KW"/>
</dbReference>
<dbReference type="InterPro" id="IPR001466">
    <property type="entry name" value="Beta-lactam-related"/>
</dbReference>
<reference evidence="4" key="1">
    <citation type="submission" date="2016-09" db="EMBL/GenBank/DDBJ databases">
        <authorList>
            <person name="Greninger A.L."/>
            <person name="Jerome K.R."/>
            <person name="Mcnair B."/>
            <person name="Wallis C."/>
            <person name="Fang F."/>
        </authorList>
    </citation>
    <scope>NUCLEOTIDE SEQUENCE [LARGE SCALE GENOMIC DNA]</scope>
    <source>
        <strain evidence="4">M6</strain>
    </source>
</reference>
<protein>
    <submittedName>
        <fullName evidence="3">Serine hydrolase</fullName>
    </submittedName>
</protein>
<comment type="caution">
    <text evidence="3">The sequence shown here is derived from an EMBL/GenBank/DDBJ whole genome shotgun (WGS) entry which is preliminary data.</text>
</comment>
<keyword evidence="3" id="KW-0378">Hydrolase</keyword>
<dbReference type="STRING" id="1776.BHQ18_21115"/>
<dbReference type="Gene3D" id="3.40.710.10">
    <property type="entry name" value="DD-peptidase/beta-lactamase superfamily"/>
    <property type="match status" value="1"/>
</dbReference>
<accession>A0A1E3RDY5</accession>
<evidence type="ECO:0000259" key="2">
    <source>
        <dbReference type="Pfam" id="PF00144"/>
    </source>
</evidence>
<dbReference type="SUPFAM" id="SSF56601">
    <property type="entry name" value="beta-lactamase/transpeptidase-like"/>
    <property type="match status" value="1"/>
</dbReference>
<name>A0A1E3RDY5_MYCFV</name>
<proteinExistence type="predicted"/>
<dbReference type="Pfam" id="PF00144">
    <property type="entry name" value="Beta-lactamase"/>
    <property type="match status" value="1"/>
</dbReference>
<keyword evidence="1" id="KW-0732">Signal</keyword>
<keyword evidence="4" id="KW-1185">Reference proteome</keyword>
<evidence type="ECO:0000256" key="1">
    <source>
        <dbReference type="SAM" id="SignalP"/>
    </source>
</evidence>
<dbReference type="InterPro" id="IPR012338">
    <property type="entry name" value="Beta-lactam/transpept-like"/>
</dbReference>
<sequence length="361" mass="37599">MRIAGVVALILAVLTAAPVHAQPPGVQTELARAVAEDDLAGGVAVVRDGPELTRFAAGHSDVATGAGFAPNTHVRVGSITKTFVAATILQLVAEGALELEAPVERYLPGRIRGDGIDPAKITVRQLLRHQSGLPEYFDEITAVPAEPVTGDRLLDMALTRPAQFPPGTAMKYTNTNYVIAGLLIEKVTGLPAAVAVTARVILPLGLLDTYFPDPADRGLRAPLAHGYELVDGRRADVTDFNASAAGMAGSLVSTNEDVTTFLTALLDGRVVPAPLLEQMMQTVPMPDGDGVLRYGLGLARASLPCGVTAWGHGGDVPGYHSFMAKPLDGPAVAMTLTQEPAAASPVEDPRAAILDALYCPA</sequence>
<dbReference type="AlphaFoldDB" id="A0A1E3RDY5"/>
<dbReference type="PANTHER" id="PTHR46825">
    <property type="entry name" value="D-ALANYL-D-ALANINE-CARBOXYPEPTIDASE/ENDOPEPTIDASE AMPH"/>
    <property type="match status" value="1"/>
</dbReference>
<feature type="chain" id="PRO_5009134768" evidence="1">
    <location>
        <begin position="22"/>
        <end position="361"/>
    </location>
</feature>
<feature type="signal peptide" evidence="1">
    <location>
        <begin position="1"/>
        <end position="21"/>
    </location>
</feature>
<dbReference type="RefSeq" id="WP_069415596.1">
    <property type="nucleotide sequence ID" value="NZ_JACKUL010000022.1"/>
</dbReference>
<evidence type="ECO:0000313" key="3">
    <source>
        <dbReference type="EMBL" id="ODQ88080.1"/>
    </source>
</evidence>
<dbReference type="InterPro" id="IPR050491">
    <property type="entry name" value="AmpC-like"/>
</dbReference>
<dbReference type="Proteomes" id="UP000094053">
    <property type="component" value="Unassembled WGS sequence"/>
</dbReference>